<gene>
    <name evidence="7" type="ORF">ENV54_03760</name>
</gene>
<dbReference type="AlphaFoldDB" id="A0A7C4AQW2"/>
<evidence type="ECO:0000256" key="2">
    <source>
        <dbReference type="ARBA" id="ARBA00022475"/>
    </source>
</evidence>
<evidence type="ECO:0000256" key="6">
    <source>
        <dbReference type="SAM" id="Phobius"/>
    </source>
</evidence>
<feature type="transmembrane region" description="Helical" evidence="6">
    <location>
        <begin position="138"/>
        <end position="160"/>
    </location>
</feature>
<dbReference type="GO" id="GO:0005886">
    <property type="term" value="C:plasma membrane"/>
    <property type="evidence" value="ECO:0007669"/>
    <property type="project" value="UniProtKB-SubCell"/>
</dbReference>
<keyword evidence="5 6" id="KW-0472">Membrane</keyword>
<comment type="subcellular location">
    <subcellularLocation>
        <location evidence="1">Cell membrane</location>
        <topology evidence="1">Multi-pass membrane protein</topology>
    </subcellularLocation>
</comment>
<evidence type="ECO:0000256" key="1">
    <source>
        <dbReference type="ARBA" id="ARBA00004651"/>
    </source>
</evidence>
<keyword evidence="4 6" id="KW-1133">Transmembrane helix</keyword>
<feature type="transmembrane region" description="Helical" evidence="6">
    <location>
        <begin position="387"/>
        <end position="405"/>
    </location>
</feature>
<reference evidence="7" key="1">
    <citation type="journal article" date="2020" name="mSystems">
        <title>Genome- and Community-Level Interaction Insights into Carbon Utilization and Element Cycling Functions of Hydrothermarchaeota in Hydrothermal Sediment.</title>
        <authorList>
            <person name="Zhou Z."/>
            <person name="Liu Y."/>
            <person name="Xu W."/>
            <person name="Pan J."/>
            <person name="Luo Z.H."/>
            <person name="Li M."/>
        </authorList>
    </citation>
    <scope>NUCLEOTIDE SEQUENCE [LARGE SCALE GENOMIC DNA]</scope>
    <source>
        <strain evidence="7">SpSt-769</strain>
    </source>
</reference>
<keyword evidence="3 6" id="KW-0812">Transmembrane</keyword>
<feature type="transmembrane region" description="Helical" evidence="6">
    <location>
        <begin position="444"/>
        <end position="461"/>
    </location>
</feature>
<feature type="transmembrane region" description="Helical" evidence="6">
    <location>
        <begin position="359"/>
        <end position="380"/>
    </location>
</feature>
<feature type="transmembrane region" description="Helical" evidence="6">
    <location>
        <begin position="467"/>
        <end position="488"/>
    </location>
</feature>
<evidence type="ECO:0000256" key="4">
    <source>
        <dbReference type="ARBA" id="ARBA00022989"/>
    </source>
</evidence>
<organism evidence="7">
    <name type="scientific">Desulfomonile tiedjei</name>
    <dbReference type="NCBI Taxonomy" id="2358"/>
    <lineage>
        <taxon>Bacteria</taxon>
        <taxon>Pseudomonadati</taxon>
        <taxon>Thermodesulfobacteriota</taxon>
        <taxon>Desulfomonilia</taxon>
        <taxon>Desulfomonilales</taxon>
        <taxon>Desulfomonilaceae</taxon>
        <taxon>Desulfomonile</taxon>
    </lineage>
</organism>
<feature type="transmembrane region" description="Helical" evidence="6">
    <location>
        <begin position="411"/>
        <end position="432"/>
    </location>
</feature>
<keyword evidence="2" id="KW-1003">Cell membrane</keyword>
<evidence type="ECO:0000256" key="3">
    <source>
        <dbReference type="ARBA" id="ARBA00022692"/>
    </source>
</evidence>
<dbReference type="InterPro" id="IPR002797">
    <property type="entry name" value="Polysacc_synth"/>
</dbReference>
<proteinExistence type="predicted"/>
<dbReference type="PANTHER" id="PTHR30250:SF11">
    <property type="entry name" value="O-ANTIGEN TRANSPORTER-RELATED"/>
    <property type="match status" value="1"/>
</dbReference>
<name>A0A7C4AQW2_9BACT</name>
<feature type="transmembrane region" description="Helical" evidence="6">
    <location>
        <begin position="72"/>
        <end position="95"/>
    </location>
</feature>
<dbReference type="Pfam" id="PF01943">
    <property type="entry name" value="Polysacc_synt"/>
    <property type="match status" value="1"/>
</dbReference>
<sequence>MKANRALSFDMVSVGWRNGERNSVEDASMKAGSSLLRNTLALSVPNAINPFLSFILVLVISRRLGAEGLGEYSLLLSFSLIFTTISSLGLGSLVVREVSREPEHVHAFFVNSMGFGFVSSIVGLVVMNLVIHVMNYDAAVVLGAFFCSLALIPGTAIRYMESIFRGLERSEFVAAGFAFENGLRVLVCVPLVLLGYGIVAIFAVITIIRLLGFFLLYYFYVKINGRPGWSFRPDIWGHLTREAPTFAGIAIFSTLHLNMCEVMLSKLQSIEAVGIFSAAGRIINMCQTLPLGFSLAVLPFLTKKSGEGKRDLFRGSVDSLRYVFIGVCPMVVGAFVLGDQIIDLVYGAKFVSAGPVLRYLAFVMLPYTMVLILAQLLIATNNQRVDLMINISAVALSFVFNYAFIPRLGELGAVLAAFLTLVILNHLQYLSIKKLLFEMPLLRILWKPAAASMAMGVGTYFMQGWHLFLNIGVSACLYVVFVMLFRIFTQDELIRLRKAVHFGI</sequence>
<dbReference type="PANTHER" id="PTHR30250">
    <property type="entry name" value="PST FAMILY PREDICTED COLANIC ACID TRANSPORTER"/>
    <property type="match status" value="1"/>
</dbReference>
<accession>A0A7C4AQW2</accession>
<feature type="transmembrane region" description="Helical" evidence="6">
    <location>
        <begin position="199"/>
        <end position="221"/>
    </location>
</feature>
<feature type="transmembrane region" description="Helical" evidence="6">
    <location>
        <begin position="322"/>
        <end position="347"/>
    </location>
</feature>
<feature type="transmembrane region" description="Helical" evidence="6">
    <location>
        <begin position="107"/>
        <end position="132"/>
    </location>
</feature>
<comment type="caution">
    <text evidence="7">The sequence shown here is derived from an EMBL/GenBank/DDBJ whole genome shotgun (WGS) entry which is preliminary data.</text>
</comment>
<evidence type="ECO:0000256" key="5">
    <source>
        <dbReference type="ARBA" id="ARBA00023136"/>
    </source>
</evidence>
<protein>
    <submittedName>
        <fullName evidence="7">Flippase</fullName>
    </submittedName>
</protein>
<dbReference type="InterPro" id="IPR050833">
    <property type="entry name" value="Poly_Biosynth_Transport"/>
</dbReference>
<dbReference type="CDD" id="cd13128">
    <property type="entry name" value="MATE_Wzx_like"/>
    <property type="match status" value="1"/>
</dbReference>
<evidence type="ECO:0000313" key="7">
    <source>
        <dbReference type="EMBL" id="HGH60398.1"/>
    </source>
</evidence>
<feature type="transmembrane region" description="Helical" evidence="6">
    <location>
        <begin position="39"/>
        <end position="60"/>
    </location>
</feature>
<dbReference type="EMBL" id="DTGT01000118">
    <property type="protein sequence ID" value="HGH60398.1"/>
    <property type="molecule type" value="Genomic_DNA"/>
</dbReference>